<organism evidence="1 2">
    <name type="scientific">Thioflexithrix psekupsensis</name>
    <dbReference type="NCBI Taxonomy" id="1570016"/>
    <lineage>
        <taxon>Bacteria</taxon>
        <taxon>Pseudomonadati</taxon>
        <taxon>Pseudomonadota</taxon>
        <taxon>Gammaproteobacteria</taxon>
        <taxon>Thiotrichales</taxon>
        <taxon>Thioflexithrix</taxon>
    </lineage>
</organism>
<dbReference type="Proteomes" id="UP000194798">
    <property type="component" value="Unassembled WGS sequence"/>
</dbReference>
<accession>A0A251X4Y6</accession>
<evidence type="ECO:0000313" key="1">
    <source>
        <dbReference type="EMBL" id="OUD12491.1"/>
    </source>
</evidence>
<dbReference type="OrthoDB" id="5625869at2"/>
<proteinExistence type="predicted"/>
<keyword evidence="2" id="KW-1185">Reference proteome</keyword>
<sequence length="144" mass="16792">MFEERTRLIIEEKYIELVAIVVAKLREMPVNAVLDSIEPRHTTVWEAFAAQFGINRDDDEDEDMYEIYGEVVAGVCEDTVEQQLTLTELQLLWLVSEAASIWEEDEFPDEVQMLSEVAEELLSWVEQEAEEPELIEEMDSIQRH</sequence>
<gene>
    <name evidence="1" type="ORF">TPSD3_15445</name>
</gene>
<protein>
    <submittedName>
        <fullName evidence="1">Uncharacterized protein</fullName>
    </submittedName>
</protein>
<evidence type="ECO:0000313" key="2">
    <source>
        <dbReference type="Proteomes" id="UP000194798"/>
    </source>
</evidence>
<dbReference type="AlphaFoldDB" id="A0A251X4Y6"/>
<comment type="caution">
    <text evidence="1">The sequence shown here is derived from an EMBL/GenBank/DDBJ whole genome shotgun (WGS) entry which is preliminary data.</text>
</comment>
<dbReference type="RefSeq" id="WP_086489439.1">
    <property type="nucleotide sequence ID" value="NZ_MSLT01000023.1"/>
</dbReference>
<dbReference type="EMBL" id="MSLT01000023">
    <property type="protein sequence ID" value="OUD12491.1"/>
    <property type="molecule type" value="Genomic_DNA"/>
</dbReference>
<name>A0A251X4Y6_9GAMM</name>
<reference evidence="1 2" key="1">
    <citation type="submission" date="2016-12" db="EMBL/GenBank/DDBJ databases">
        <title>Thioflexothrix psekupsii D3 genome sequencing and assembly.</title>
        <authorList>
            <person name="Fomenkov A."/>
            <person name="Vincze T."/>
            <person name="Grabovich M."/>
            <person name="Anton B.P."/>
            <person name="Dubinina G."/>
            <person name="Orlova M."/>
            <person name="Belousova E."/>
            <person name="Roberts R.J."/>
        </authorList>
    </citation>
    <scope>NUCLEOTIDE SEQUENCE [LARGE SCALE GENOMIC DNA]</scope>
    <source>
        <strain evidence="1">D3</strain>
    </source>
</reference>